<name>A0A7J6HFV4_CANSA</name>
<feature type="transmembrane region" description="Helical" evidence="8">
    <location>
        <begin position="161"/>
        <end position="183"/>
    </location>
</feature>
<gene>
    <name evidence="10" type="ORF">G4B88_007767</name>
</gene>
<evidence type="ECO:0000313" key="10">
    <source>
        <dbReference type="EMBL" id="KAF4393781.1"/>
    </source>
</evidence>
<feature type="domain" description="Casparian strip membrane protein" evidence="9">
    <location>
        <begin position="196"/>
        <end position="334"/>
    </location>
</feature>
<dbReference type="InterPro" id="IPR006459">
    <property type="entry name" value="CASP/CASPL"/>
</dbReference>
<evidence type="ECO:0000256" key="4">
    <source>
        <dbReference type="ARBA" id="ARBA00022475"/>
    </source>
</evidence>
<dbReference type="InterPro" id="IPR044173">
    <property type="entry name" value="CASPL"/>
</dbReference>
<comment type="subunit">
    <text evidence="3 8">Homodimer and heterodimers.</text>
</comment>
<feature type="transmembrane region" description="Helical" evidence="8">
    <location>
        <begin position="273"/>
        <end position="301"/>
    </location>
</feature>
<feature type="transmembrane region" description="Helical" evidence="8">
    <location>
        <begin position="321"/>
        <end position="345"/>
    </location>
</feature>
<dbReference type="GO" id="GO:0005886">
    <property type="term" value="C:plasma membrane"/>
    <property type="evidence" value="ECO:0007669"/>
    <property type="project" value="UniProtKB-SubCell"/>
</dbReference>
<evidence type="ECO:0000256" key="6">
    <source>
        <dbReference type="ARBA" id="ARBA00022989"/>
    </source>
</evidence>
<comment type="similarity">
    <text evidence="2 8">Belongs to the Casparian strip membrane proteins (CASP) family.</text>
</comment>
<evidence type="ECO:0000259" key="9">
    <source>
        <dbReference type="Pfam" id="PF04535"/>
    </source>
</evidence>
<keyword evidence="5 8" id="KW-0812">Transmembrane</keyword>
<dbReference type="PANTHER" id="PTHR36488:SF8">
    <property type="entry name" value="CASP-LIKE PROTEIN 1U1"/>
    <property type="match status" value="1"/>
</dbReference>
<dbReference type="PANTHER" id="PTHR36488">
    <property type="entry name" value="CASP-LIKE PROTEIN 1U1"/>
    <property type="match status" value="1"/>
</dbReference>
<reference evidence="10 11" key="1">
    <citation type="journal article" date="2020" name="bioRxiv">
        <title>Sequence and annotation of 42 cannabis genomes reveals extensive copy number variation in cannabinoid synthesis and pathogen resistance genes.</title>
        <authorList>
            <person name="Mckernan K.J."/>
            <person name="Helbert Y."/>
            <person name="Kane L.T."/>
            <person name="Ebling H."/>
            <person name="Zhang L."/>
            <person name="Liu B."/>
            <person name="Eaton Z."/>
            <person name="Mclaughlin S."/>
            <person name="Kingan S."/>
            <person name="Baybayan P."/>
            <person name="Concepcion G."/>
            <person name="Jordan M."/>
            <person name="Riva A."/>
            <person name="Barbazuk W."/>
            <person name="Harkins T."/>
        </authorList>
    </citation>
    <scope>NUCLEOTIDE SEQUENCE [LARGE SCALE GENOMIC DNA]</scope>
    <source>
        <strain evidence="11">cv. Jamaican Lion 4</strain>
        <tissue evidence="10">Leaf</tissue>
    </source>
</reference>
<evidence type="ECO:0000256" key="7">
    <source>
        <dbReference type="ARBA" id="ARBA00023136"/>
    </source>
</evidence>
<evidence type="ECO:0000256" key="3">
    <source>
        <dbReference type="ARBA" id="ARBA00011489"/>
    </source>
</evidence>
<comment type="caution">
    <text evidence="10">The sequence shown here is derived from an EMBL/GenBank/DDBJ whole genome shotgun (WGS) entry which is preliminary data.</text>
</comment>
<dbReference type="NCBIfam" id="TIGR01569">
    <property type="entry name" value="A_tha_TIGR01569"/>
    <property type="match status" value="2"/>
</dbReference>
<feature type="transmembrane region" description="Helical" evidence="8">
    <location>
        <begin position="237"/>
        <end position="261"/>
    </location>
</feature>
<keyword evidence="7 8" id="KW-0472">Membrane</keyword>
<feature type="transmembrane region" description="Helical" evidence="8">
    <location>
        <begin position="30"/>
        <end position="49"/>
    </location>
</feature>
<dbReference type="EMBL" id="JAATIQ010000048">
    <property type="protein sequence ID" value="KAF4393781.1"/>
    <property type="molecule type" value="Genomic_DNA"/>
</dbReference>
<dbReference type="Pfam" id="PF04535">
    <property type="entry name" value="CASP_dom"/>
    <property type="match status" value="2"/>
</dbReference>
<evidence type="ECO:0000256" key="2">
    <source>
        <dbReference type="ARBA" id="ARBA00007651"/>
    </source>
</evidence>
<evidence type="ECO:0000256" key="5">
    <source>
        <dbReference type="ARBA" id="ARBA00022692"/>
    </source>
</evidence>
<keyword evidence="4 8" id="KW-1003">Cell membrane</keyword>
<comment type="caution">
    <text evidence="8">Lacks conserved residue(s) required for the propagation of feature annotation.</text>
</comment>
<accession>A0A7J6HFV4</accession>
<feature type="transmembrane region" description="Helical" evidence="8">
    <location>
        <begin position="115"/>
        <end position="140"/>
    </location>
</feature>
<evidence type="ECO:0000256" key="1">
    <source>
        <dbReference type="ARBA" id="ARBA00004651"/>
    </source>
</evidence>
<evidence type="ECO:0000313" key="11">
    <source>
        <dbReference type="Proteomes" id="UP000583929"/>
    </source>
</evidence>
<feature type="non-terminal residue" evidence="10">
    <location>
        <position position="350"/>
    </location>
</feature>
<evidence type="ECO:0000256" key="8">
    <source>
        <dbReference type="RuleBase" id="RU361233"/>
    </source>
</evidence>
<dbReference type="InterPro" id="IPR006702">
    <property type="entry name" value="CASP_dom"/>
</dbReference>
<proteinExistence type="inferred from homology"/>
<sequence>MEGKSNMYEGVEVGREVKVANKRGAGGCEGLLRVLGFVFCLSAAVILGVDKQTKIVSLQLVPTLPPINVPAHAKWYYLSAFKYFVVAHAIACSYAVLSLLLSLGNRGGKRGNISLGIAMADIVMVALLFSSNGAAVSIGLMGYQGNSHVQWKKVCNVFGKFCHQAAAAFVVSALGAIAFLLLIKVESNSDRKEGGVTISAAVIIGVDKQTKMVSITVVDSLPPITIPATAKWHYLSAFTYFVVANAIASSYALISLIFSFANHAKDKSGNLGFVIAIFDMMMVGLLFSSNGAAAAVGLIGLQGNSHVQWKKVCNVFDKFCHQGAAAVVLSFLGASAFLLLAMLTIKRLHR</sequence>
<feature type="domain" description="Casparian strip membrane protein" evidence="9">
    <location>
        <begin position="27"/>
        <end position="177"/>
    </location>
</feature>
<dbReference type="Proteomes" id="UP000583929">
    <property type="component" value="Unassembled WGS sequence"/>
</dbReference>
<keyword evidence="11" id="KW-1185">Reference proteome</keyword>
<comment type="subcellular location">
    <subcellularLocation>
        <location evidence="1 8">Cell membrane</location>
        <topology evidence="1 8">Multi-pass membrane protein</topology>
    </subcellularLocation>
</comment>
<dbReference type="AlphaFoldDB" id="A0A7J6HFV4"/>
<keyword evidence="6 8" id="KW-1133">Transmembrane helix</keyword>
<protein>
    <recommendedName>
        <fullName evidence="8">CASP-like protein</fullName>
    </recommendedName>
</protein>
<organism evidence="10 11">
    <name type="scientific">Cannabis sativa</name>
    <name type="common">Hemp</name>
    <name type="synonym">Marijuana</name>
    <dbReference type="NCBI Taxonomy" id="3483"/>
    <lineage>
        <taxon>Eukaryota</taxon>
        <taxon>Viridiplantae</taxon>
        <taxon>Streptophyta</taxon>
        <taxon>Embryophyta</taxon>
        <taxon>Tracheophyta</taxon>
        <taxon>Spermatophyta</taxon>
        <taxon>Magnoliopsida</taxon>
        <taxon>eudicotyledons</taxon>
        <taxon>Gunneridae</taxon>
        <taxon>Pentapetalae</taxon>
        <taxon>rosids</taxon>
        <taxon>fabids</taxon>
        <taxon>Rosales</taxon>
        <taxon>Cannabaceae</taxon>
        <taxon>Cannabis</taxon>
    </lineage>
</organism>
<feature type="transmembrane region" description="Helical" evidence="8">
    <location>
        <begin position="83"/>
        <end position="103"/>
    </location>
</feature>